<keyword evidence="3" id="KW-0238">DNA-binding</keyword>
<dbReference type="InterPro" id="IPR002100">
    <property type="entry name" value="TF_MADSbox"/>
</dbReference>
<dbReference type="Gene3D" id="3.40.1810.10">
    <property type="entry name" value="Transcription factor, MADS-box"/>
    <property type="match status" value="1"/>
</dbReference>
<dbReference type="InterPro" id="IPR036879">
    <property type="entry name" value="TF_MADSbox_sf"/>
</dbReference>
<evidence type="ECO:0000313" key="7">
    <source>
        <dbReference type="EMBL" id="AXY87469.1"/>
    </source>
</evidence>
<evidence type="ECO:0000259" key="6">
    <source>
        <dbReference type="PROSITE" id="PS50066"/>
    </source>
</evidence>
<dbReference type="SUPFAM" id="SSF55455">
    <property type="entry name" value="SRF-like"/>
    <property type="match status" value="1"/>
</dbReference>
<name>A0A455LA50_9ASPA</name>
<accession>A0A455LA50</accession>
<evidence type="ECO:0000256" key="4">
    <source>
        <dbReference type="ARBA" id="ARBA00023163"/>
    </source>
</evidence>
<dbReference type="PANTHER" id="PTHR48019">
    <property type="entry name" value="SERUM RESPONSE FACTOR HOMOLOG"/>
    <property type="match status" value="1"/>
</dbReference>
<dbReference type="GO" id="GO:0005634">
    <property type="term" value="C:nucleus"/>
    <property type="evidence" value="ECO:0007669"/>
    <property type="project" value="UniProtKB-SubCell"/>
</dbReference>
<organism evidence="7">
    <name type="scientific">Cymbidium goeringii</name>
    <dbReference type="NCBI Taxonomy" id="112607"/>
    <lineage>
        <taxon>Eukaryota</taxon>
        <taxon>Viridiplantae</taxon>
        <taxon>Streptophyta</taxon>
        <taxon>Embryophyta</taxon>
        <taxon>Tracheophyta</taxon>
        <taxon>Spermatophyta</taxon>
        <taxon>Magnoliopsida</taxon>
        <taxon>Liliopsida</taxon>
        <taxon>Asparagales</taxon>
        <taxon>Orchidaceae</taxon>
        <taxon>Epidendroideae</taxon>
        <taxon>Cymbidieae</taxon>
        <taxon>Cymbidiinae</taxon>
        <taxon>Cymbidium</taxon>
    </lineage>
</organism>
<dbReference type="GO" id="GO:0046983">
    <property type="term" value="F:protein dimerization activity"/>
    <property type="evidence" value="ECO:0007669"/>
    <property type="project" value="InterPro"/>
</dbReference>
<dbReference type="PROSITE" id="PS50066">
    <property type="entry name" value="MADS_BOX_2"/>
    <property type="match status" value="1"/>
</dbReference>
<dbReference type="InterPro" id="IPR050142">
    <property type="entry name" value="MADS-box/MEF2_TF"/>
</dbReference>
<evidence type="ECO:0000256" key="2">
    <source>
        <dbReference type="ARBA" id="ARBA00023015"/>
    </source>
</evidence>
<protein>
    <submittedName>
        <fullName evidence="7">MADS-box protein-like protein</fullName>
    </submittedName>
</protein>
<evidence type="ECO:0000256" key="3">
    <source>
        <dbReference type="ARBA" id="ARBA00023125"/>
    </source>
</evidence>
<dbReference type="EMBL" id="MF462095">
    <property type="protein sequence ID" value="AXY87469.1"/>
    <property type="molecule type" value="mRNA"/>
</dbReference>
<comment type="subcellular location">
    <subcellularLocation>
        <location evidence="1">Nucleus</location>
    </subcellularLocation>
</comment>
<keyword evidence="2" id="KW-0805">Transcription regulation</keyword>
<evidence type="ECO:0000256" key="5">
    <source>
        <dbReference type="ARBA" id="ARBA00023242"/>
    </source>
</evidence>
<dbReference type="GO" id="GO:0003677">
    <property type="term" value="F:DNA binding"/>
    <property type="evidence" value="ECO:0007669"/>
    <property type="project" value="UniProtKB-KW"/>
</dbReference>
<dbReference type="AlphaFoldDB" id="A0A455LA50"/>
<sequence length="196" mass="22343">MVRRGRKKTVLKTIEKQESRLVCFSKRRSGLFKKASELSILTGAKVGAIVFSPAGKLFTLETPTIDSLTGCQMEEGADSSTESESVDAMVGKEAPFWWNKPQVQAMSFEELLQFQRKMLDYGEKKFGNCAERLLQGNDSTERTLFEENPSFCCNDSTESVNNSMQIETEMFPSTFGPNFVFDEQWLQWLDEWMIDP</sequence>
<proteinExistence type="evidence at transcript level"/>
<dbReference type="SMART" id="SM00432">
    <property type="entry name" value="MADS"/>
    <property type="match status" value="1"/>
</dbReference>
<keyword evidence="4" id="KW-0804">Transcription</keyword>
<feature type="domain" description="MADS-box" evidence="6">
    <location>
        <begin position="4"/>
        <end position="64"/>
    </location>
</feature>
<dbReference type="Pfam" id="PF00319">
    <property type="entry name" value="SRF-TF"/>
    <property type="match status" value="1"/>
</dbReference>
<keyword evidence="5" id="KW-0539">Nucleus</keyword>
<evidence type="ECO:0000256" key="1">
    <source>
        <dbReference type="ARBA" id="ARBA00004123"/>
    </source>
</evidence>
<reference evidence="7" key="1">
    <citation type="journal article" date="2017" name="BMC Genomics">
        <title>Integrated mRNA and microRNA transcriptome variations in the multi-tepal mutant provide insights into the floral patterning of the orchid Cymbidium goeringii.</title>
        <authorList>
            <person name="Yang F."/>
            <person name="Zhu G."/>
            <person name="Wang Z."/>
            <person name="Liu H."/>
            <person name="Xu Q."/>
            <person name="Huang D."/>
            <person name="Zhao C."/>
        </authorList>
    </citation>
    <scope>NUCLEOTIDE SEQUENCE</scope>
</reference>
<dbReference type="PRINTS" id="PR00404">
    <property type="entry name" value="MADSDOMAIN"/>
</dbReference>